<accession>A0A4Y8AFU1</accession>
<comment type="caution">
    <text evidence="2">The sequence shown here is derived from an EMBL/GenBank/DDBJ whole genome shotgun (WGS) entry which is preliminary data.</text>
</comment>
<dbReference type="InterPro" id="IPR050766">
    <property type="entry name" value="Bact_Lucif_Oxidored"/>
</dbReference>
<evidence type="ECO:0000313" key="2">
    <source>
        <dbReference type="EMBL" id="TEW67647.1"/>
    </source>
</evidence>
<dbReference type="Proteomes" id="UP000297248">
    <property type="component" value="Unassembled WGS sequence"/>
</dbReference>
<dbReference type="PANTHER" id="PTHR30137:SF6">
    <property type="entry name" value="LUCIFERASE-LIKE MONOOXYGENASE"/>
    <property type="match status" value="1"/>
</dbReference>
<protein>
    <submittedName>
        <fullName evidence="2">LLM class flavin-dependent oxidoreductase</fullName>
    </submittedName>
</protein>
<dbReference type="GO" id="GO:0016705">
    <property type="term" value="F:oxidoreductase activity, acting on paired donors, with incorporation or reduction of molecular oxygen"/>
    <property type="evidence" value="ECO:0007669"/>
    <property type="project" value="InterPro"/>
</dbReference>
<dbReference type="EMBL" id="SNQG01000002">
    <property type="protein sequence ID" value="TEW67647.1"/>
    <property type="molecule type" value="Genomic_DNA"/>
</dbReference>
<sequence>MARSIRLHRLRWVMCSSTAVSEQRSPIPGKHWPFLKTLCCTAGVLFFGIRIAPSIRVKSWRRVMDYRSSPITLGILDTGFITPGKSAHEILTETWYCVQKAEAAGYTRYWLSEHHDTHYAWTRPALVIPYLGSATSHIRLGTAAILLGLYPALQIAEDYRVLEAIFPGRIDYGICSASPASDTMRHALVNGEKLTMAEISQRFEPKLKELHSYLHNEFAENDIFCKGATPVIKPGNTTWVMGTGKNSALLAAKNSCAFSYSLFHRFSLQDAEVPLAYGSSFLPGIGRTQALSNIAISVICAATHAEAMAQKEWIESVQSDFQINVFGDAQSCALQIAALCAKFKTTEVVVFMMWHLFEKKLAAIDLLAKAMNNQQINRSAVFA</sequence>
<dbReference type="PANTHER" id="PTHR30137">
    <property type="entry name" value="LUCIFERASE-LIKE MONOOXYGENASE"/>
    <property type="match status" value="1"/>
</dbReference>
<gene>
    <name evidence="2" type="ORF">E2R65_06560</name>
</gene>
<dbReference type="InterPro" id="IPR036661">
    <property type="entry name" value="Luciferase-like_sf"/>
</dbReference>
<feature type="domain" description="Luciferase-like" evidence="1">
    <location>
        <begin position="74"/>
        <end position="311"/>
    </location>
</feature>
<dbReference type="AlphaFoldDB" id="A0A4Y8AFU1"/>
<dbReference type="Pfam" id="PF00296">
    <property type="entry name" value="Bac_luciferase"/>
    <property type="match status" value="1"/>
</dbReference>
<evidence type="ECO:0000259" key="1">
    <source>
        <dbReference type="Pfam" id="PF00296"/>
    </source>
</evidence>
<dbReference type="InterPro" id="IPR011251">
    <property type="entry name" value="Luciferase-like_dom"/>
</dbReference>
<dbReference type="SUPFAM" id="SSF51679">
    <property type="entry name" value="Bacterial luciferase-like"/>
    <property type="match status" value="1"/>
</dbReference>
<dbReference type="Gene3D" id="3.20.20.30">
    <property type="entry name" value="Luciferase-like domain"/>
    <property type="match status" value="1"/>
</dbReference>
<reference evidence="2 3" key="1">
    <citation type="journal article" date="2016" name="Int. J. Syst. Evol. Microbiol.">
        <title>Proposal of Mucilaginibacter phyllosphaerae sp. nov. isolated from the phyllosphere of Galium album.</title>
        <authorList>
            <person name="Aydogan E.L."/>
            <person name="Busse H.J."/>
            <person name="Moser G."/>
            <person name="Muller C."/>
            <person name="Kampfer P."/>
            <person name="Glaeser S.P."/>
        </authorList>
    </citation>
    <scope>NUCLEOTIDE SEQUENCE [LARGE SCALE GENOMIC DNA]</scope>
    <source>
        <strain evidence="2 3">PP-F2FG21</strain>
    </source>
</reference>
<organism evidence="2 3">
    <name type="scientific">Mucilaginibacter phyllosphaerae</name>
    <dbReference type="NCBI Taxonomy" id="1812349"/>
    <lineage>
        <taxon>Bacteria</taxon>
        <taxon>Pseudomonadati</taxon>
        <taxon>Bacteroidota</taxon>
        <taxon>Sphingobacteriia</taxon>
        <taxon>Sphingobacteriales</taxon>
        <taxon>Sphingobacteriaceae</taxon>
        <taxon>Mucilaginibacter</taxon>
    </lineage>
</organism>
<name>A0A4Y8AFU1_9SPHI</name>
<evidence type="ECO:0000313" key="3">
    <source>
        <dbReference type="Proteomes" id="UP000297248"/>
    </source>
</evidence>
<dbReference type="GO" id="GO:0005829">
    <property type="term" value="C:cytosol"/>
    <property type="evidence" value="ECO:0007669"/>
    <property type="project" value="TreeGrafter"/>
</dbReference>
<proteinExistence type="predicted"/>